<dbReference type="Proteomes" id="UP000886520">
    <property type="component" value="Chromosome 10"/>
</dbReference>
<accession>A0A9D4ZI81</accession>
<evidence type="ECO:0000256" key="2">
    <source>
        <dbReference type="ARBA" id="ARBA00023015"/>
    </source>
</evidence>
<keyword evidence="5" id="KW-0804">Transcription</keyword>
<keyword evidence="11" id="KW-1185">Reference proteome</keyword>
<dbReference type="InterPro" id="IPR001471">
    <property type="entry name" value="AP2/ERF_dom"/>
</dbReference>
<dbReference type="InterPro" id="IPR036955">
    <property type="entry name" value="AP2/ERF_dom_sf"/>
</dbReference>
<dbReference type="EMBL" id="JABFUD020000010">
    <property type="protein sequence ID" value="KAI5074902.1"/>
    <property type="molecule type" value="Genomic_DNA"/>
</dbReference>
<dbReference type="SMART" id="SM00380">
    <property type="entry name" value="AP2"/>
    <property type="match status" value="1"/>
</dbReference>
<comment type="similarity">
    <text evidence="7">Belongs to the AP2/ERF transcription factor family. ERF subfamily.</text>
</comment>
<keyword evidence="4" id="KW-0010">Activator</keyword>
<evidence type="ECO:0000313" key="10">
    <source>
        <dbReference type="EMBL" id="KAI5074902.1"/>
    </source>
</evidence>
<evidence type="ECO:0000313" key="11">
    <source>
        <dbReference type="Proteomes" id="UP000886520"/>
    </source>
</evidence>
<name>A0A9D4ZI81_ADICA</name>
<dbReference type="PANTHER" id="PTHR31985:SF312">
    <property type="entry name" value="AP2_ERF DOMAIN-CONTAINING PROTEIN"/>
    <property type="match status" value="1"/>
</dbReference>
<sequence length="218" mass="23947">MTSSTPTHEGQRHQGRRLLPKFKGVRRRRWGRWVAEIRVPSSRDRLWLGSYATAHQAARAYDVAAACLRGSSAVLNLPSLPLPSAQDTCLSPASIRKLAAQEAARLSSHYHDFLHADNFESAASFPPPDIPLDSGSLPAPVTLSEDHRHGDLGSSPCDACLDVHSHSEQQPAPATDDESPSPLDLWFCLDLSPTVGPHLKDLLTRSLYPEKDNNQESY</sequence>
<evidence type="ECO:0000256" key="7">
    <source>
        <dbReference type="ARBA" id="ARBA00024343"/>
    </source>
</evidence>
<dbReference type="Pfam" id="PF00847">
    <property type="entry name" value="AP2"/>
    <property type="match status" value="1"/>
</dbReference>
<dbReference type="PANTHER" id="PTHR31985">
    <property type="entry name" value="ETHYLENE-RESPONSIVE TRANSCRIPTION FACTOR ERF042-RELATED"/>
    <property type="match status" value="1"/>
</dbReference>
<keyword evidence="2" id="KW-0805">Transcription regulation</keyword>
<dbReference type="FunFam" id="3.30.730.10:FF:000001">
    <property type="entry name" value="Ethylene-responsive transcription factor 2"/>
    <property type="match status" value="1"/>
</dbReference>
<gene>
    <name evidence="10" type="ORF">GOP47_0010863</name>
</gene>
<keyword evidence="3" id="KW-0238">DNA-binding</keyword>
<dbReference type="GO" id="GO:0003677">
    <property type="term" value="F:DNA binding"/>
    <property type="evidence" value="ECO:0007669"/>
    <property type="project" value="UniProtKB-KW"/>
</dbReference>
<feature type="domain" description="AP2/ERF" evidence="9">
    <location>
        <begin position="21"/>
        <end position="78"/>
    </location>
</feature>
<dbReference type="PROSITE" id="PS51032">
    <property type="entry name" value="AP2_ERF"/>
    <property type="match status" value="1"/>
</dbReference>
<evidence type="ECO:0000256" key="8">
    <source>
        <dbReference type="SAM" id="MobiDB-lite"/>
    </source>
</evidence>
<organism evidence="10 11">
    <name type="scientific">Adiantum capillus-veneris</name>
    <name type="common">Maidenhair fern</name>
    <dbReference type="NCBI Taxonomy" id="13818"/>
    <lineage>
        <taxon>Eukaryota</taxon>
        <taxon>Viridiplantae</taxon>
        <taxon>Streptophyta</taxon>
        <taxon>Embryophyta</taxon>
        <taxon>Tracheophyta</taxon>
        <taxon>Polypodiopsida</taxon>
        <taxon>Polypodiidae</taxon>
        <taxon>Polypodiales</taxon>
        <taxon>Pteridineae</taxon>
        <taxon>Pteridaceae</taxon>
        <taxon>Vittarioideae</taxon>
        <taxon>Adiantum</taxon>
    </lineage>
</organism>
<evidence type="ECO:0000256" key="3">
    <source>
        <dbReference type="ARBA" id="ARBA00023125"/>
    </source>
</evidence>
<evidence type="ECO:0000256" key="5">
    <source>
        <dbReference type="ARBA" id="ARBA00023163"/>
    </source>
</evidence>
<reference evidence="10" key="1">
    <citation type="submission" date="2021-01" db="EMBL/GenBank/DDBJ databases">
        <title>Adiantum capillus-veneris genome.</title>
        <authorList>
            <person name="Fang Y."/>
            <person name="Liao Q."/>
        </authorList>
    </citation>
    <scope>NUCLEOTIDE SEQUENCE</scope>
    <source>
        <strain evidence="10">H3</strain>
        <tissue evidence="10">Leaf</tissue>
    </source>
</reference>
<dbReference type="OrthoDB" id="1918918at2759"/>
<dbReference type="InterPro" id="IPR051032">
    <property type="entry name" value="AP2/ERF_TF_ERF_subfamily"/>
</dbReference>
<dbReference type="AlphaFoldDB" id="A0A9D4ZI81"/>
<evidence type="ECO:0000259" key="9">
    <source>
        <dbReference type="PROSITE" id="PS51032"/>
    </source>
</evidence>
<comment type="subcellular location">
    <subcellularLocation>
        <location evidence="1">Nucleus</location>
    </subcellularLocation>
</comment>
<comment type="caution">
    <text evidence="10">The sequence shown here is derived from an EMBL/GenBank/DDBJ whole genome shotgun (WGS) entry which is preliminary data.</text>
</comment>
<dbReference type="PRINTS" id="PR00367">
    <property type="entry name" value="ETHRSPELEMNT"/>
</dbReference>
<dbReference type="GO" id="GO:0003700">
    <property type="term" value="F:DNA-binding transcription factor activity"/>
    <property type="evidence" value="ECO:0007669"/>
    <property type="project" value="InterPro"/>
</dbReference>
<dbReference type="SUPFAM" id="SSF54171">
    <property type="entry name" value="DNA-binding domain"/>
    <property type="match status" value="1"/>
</dbReference>
<evidence type="ECO:0000256" key="4">
    <source>
        <dbReference type="ARBA" id="ARBA00023159"/>
    </source>
</evidence>
<dbReference type="InterPro" id="IPR016177">
    <property type="entry name" value="DNA-bd_dom_sf"/>
</dbReference>
<keyword evidence="6" id="KW-0539">Nucleus</keyword>
<feature type="region of interest" description="Disordered" evidence="8">
    <location>
        <begin position="125"/>
        <end position="180"/>
    </location>
</feature>
<proteinExistence type="inferred from homology"/>
<evidence type="ECO:0000256" key="6">
    <source>
        <dbReference type="ARBA" id="ARBA00023242"/>
    </source>
</evidence>
<dbReference type="GO" id="GO:0005634">
    <property type="term" value="C:nucleus"/>
    <property type="evidence" value="ECO:0007669"/>
    <property type="project" value="UniProtKB-SubCell"/>
</dbReference>
<protein>
    <recommendedName>
        <fullName evidence="9">AP2/ERF domain-containing protein</fullName>
    </recommendedName>
</protein>
<evidence type="ECO:0000256" key="1">
    <source>
        <dbReference type="ARBA" id="ARBA00004123"/>
    </source>
</evidence>
<dbReference type="Gene3D" id="3.30.730.10">
    <property type="entry name" value="AP2/ERF domain"/>
    <property type="match status" value="1"/>
</dbReference>